<dbReference type="GeneID" id="77222258"/>
<protein>
    <submittedName>
        <fullName evidence="1">Uncharacterized protein</fullName>
    </submittedName>
</protein>
<evidence type="ECO:0000313" key="2">
    <source>
        <dbReference type="Proteomes" id="UP000238390"/>
    </source>
</evidence>
<dbReference type="AlphaFoldDB" id="A0A2R3IWK4"/>
<keyword evidence="2" id="KW-1185">Reference proteome</keyword>
<dbReference type="RefSeq" id="WP_003151958.1">
    <property type="nucleotide sequence ID" value="NZ_CP020560.1"/>
</dbReference>
<gene>
    <name evidence="1" type="ORF">CSB93_5532</name>
</gene>
<evidence type="ECO:0000313" key="1">
    <source>
        <dbReference type="EMBL" id="AVK06312.1"/>
    </source>
</evidence>
<dbReference type="Proteomes" id="UP000238390">
    <property type="component" value="Chromosome"/>
</dbReference>
<dbReference type="InterPro" id="IPR018696">
    <property type="entry name" value="DUF2195"/>
</dbReference>
<accession>A0A2R3IWK4</accession>
<name>A0A2R3IWK4_9PSED</name>
<sequence length="122" mass="12654">MDAKALLLGSLCLAAPFADAATLDNALSACLAARLGAPHTAEGQLHLPLTLEARRSTGECGCTSALVRYRLLATQANAQALVLQEGLLDGRHEGVRTLMLAADTRLATDRTLAVRLGCASAD</sequence>
<reference evidence="1 2" key="1">
    <citation type="submission" date="2018-02" db="EMBL/GenBank/DDBJ databases">
        <title>FDA/CDC Antimicrobial Resistant Isolate Bank Genome Sequencing.</title>
        <authorList>
            <person name="Benahmed F.H."/>
            <person name="Lutgring J.D."/>
            <person name="Yoo B."/>
            <person name="Machado M."/>
            <person name="Brown A."/>
            <person name="McAllister G."/>
            <person name="Perry A."/>
            <person name="Halpin A.L."/>
            <person name="Vavikolanu K."/>
            <person name="Ott S."/>
            <person name="Zhao X."/>
            <person name="Tallon L.J."/>
            <person name="Sadzewicz L."/>
            <person name="Aluvathingal J."/>
            <person name="Nadendla S."/>
            <person name="Voskania-kordi A."/>
            <person name="Simonyan V."/>
            <person name="Patel J."/>
            <person name="Shawar R.M."/>
        </authorList>
    </citation>
    <scope>NUCLEOTIDE SEQUENCE [LARGE SCALE GENOMIC DNA]</scope>
    <source>
        <strain evidence="1 2">AR_0356</strain>
    </source>
</reference>
<organism evidence="1 2">
    <name type="scientific">Pseudomonas paraeruginosa</name>
    <dbReference type="NCBI Taxonomy" id="2994495"/>
    <lineage>
        <taxon>Bacteria</taxon>
        <taxon>Pseudomonadati</taxon>
        <taxon>Pseudomonadota</taxon>
        <taxon>Gammaproteobacteria</taxon>
        <taxon>Pseudomonadales</taxon>
        <taxon>Pseudomonadaceae</taxon>
        <taxon>Pseudomonas</taxon>
    </lineage>
</organism>
<dbReference type="Pfam" id="PF09961">
    <property type="entry name" value="DUF2195"/>
    <property type="match status" value="1"/>
</dbReference>
<proteinExistence type="predicted"/>
<dbReference type="EMBL" id="CP027169">
    <property type="protein sequence ID" value="AVK06312.1"/>
    <property type="molecule type" value="Genomic_DNA"/>
</dbReference>